<evidence type="ECO:0000313" key="5">
    <source>
        <dbReference type="EMBL" id="MDT0452559.1"/>
    </source>
</evidence>
<dbReference type="PANTHER" id="PTHR43390:SF1">
    <property type="entry name" value="CHLOROPLAST PROCESSING PEPTIDASE"/>
    <property type="match status" value="1"/>
</dbReference>
<comment type="caution">
    <text evidence="3">Lacks conserved residue(s) required for the propagation of feature annotation.</text>
</comment>
<dbReference type="InterPro" id="IPR019533">
    <property type="entry name" value="Peptidase_S26"/>
</dbReference>
<keyword evidence="3 5" id="KW-0378">Hydrolase</keyword>
<keyword evidence="6" id="KW-1185">Reference proteome</keyword>
<keyword evidence="3" id="KW-0645">Protease</keyword>
<reference evidence="5" key="1">
    <citation type="submission" date="2024-05" db="EMBL/GenBank/DDBJ databases">
        <title>30 novel species of actinomycetes from the DSMZ collection.</title>
        <authorList>
            <person name="Nouioui I."/>
        </authorList>
    </citation>
    <scope>NUCLEOTIDE SEQUENCE</scope>
    <source>
        <strain evidence="5">DSM 40473</strain>
    </source>
</reference>
<organism evidence="5 6">
    <name type="scientific">Streptomyces hesseae</name>
    <dbReference type="NCBI Taxonomy" id="3075519"/>
    <lineage>
        <taxon>Bacteria</taxon>
        <taxon>Bacillati</taxon>
        <taxon>Actinomycetota</taxon>
        <taxon>Actinomycetes</taxon>
        <taxon>Kitasatosporales</taxon>
        <taxon>Streptomycetaceae</taxon>
        <taxon>Streptomyces</taxon>
    </lineage>
</organism>
<feature type="domain" description="Peptidase S26" evidence="4">
    <location>
        <begin position="32"/>
        <end position="181"/>
    </location>
</feature>
<dbReference type="PROSITE" id="PS51257">
    <property type="entry name" value="PROKAR_LIPOPROTEIN"/>
    <property type="match status" value="1"/>
</dbReference>
<keyword evidence="3" id="KW-0812">Transmembrane</keyword>
<evidence type="ECO:0000259" key="4">
    <source>
        <dbReference type="Pfam" id="PF10502"/>
    </source>
</evidence>
<evidence type="ECO:0000256" key="3">
    <source>
        <dbReference type="RuleBase" id="RU362042"/>
    </source>
</evidence>
<dbReference type="EC" id="3.4.21.89" evidence="3"/>
<dbReference type="Proteomes" id="UP001180531">
    <property type="component" value="Unassembled WGS sequence"/>
</dbReference>
<dbReference type="SUPFAM" id="SSF51306">
    <property type="entry name" value="LexA/Signal peptidase"/>
    <property type="match status" value="1"/>
</dbReference>
<sequence length="248" mass="25509">MSGVQRGADGRGRAGRVLSGLAVAVGCLLFLGGFGWAALLYRPYTVPTDSMAPTIGRGDRILAQRIDGGEVRRGDVVVFEDEVWGNVPMVKRVVGVGGDHIECCDKQGRLTINGKPVEEPYLEGSGPASPTGFSATVPEGRLFLLGDHRSDSLDSRSHMTEAGQGTVPRDAVRARVDAKAWPVSGWGMIERPGGFAGLPGGTSRPGPLPLITTCVVAGAVLILGGAAVGALAQRAARGGKAAVAHGHG</sequence>
<evidence type="ECO:0000313" key="6">
    <source>
        <dbReference type="Proteomes" id="UP001180531"/>
    </source>
</evidence>
<keyword evidence="3" id="KW-1133">Transmembrane helix</keyword>
<dbReference type="EMBL" id="JAVRFI010000021">
    <property type="protein sequence ID" value="MDT0452559.1"/>
    <property type="molecule type" value="Genomic_DNA"/>
</dbReference>
<dbReference type="CDD" id="cd06530">
    <property type="entry name" value="S26_SPase_I"/>
    <property type="match status" value="1"/>
</dbReference>
<comment type="similarity">
    <text evidence="2 3">Belongs to the peptidase S26 family.</text>
</comment>
<evidence type="ECO:0000256" key="1">
    <source>
        <dbReference type="ARBA" id="ARBA00004401"/>
    </source>
</evidence>
<dbReference type="PRINTS" id="PR00727">
    <property type="entry name" value="LEADERPTASE"/>
</dbReference>
<comment type="catalytic activity">
    <reaction evidence="3">
        <text>Cleavage of hydrophobic, N-terminal signal or leader sequences from secreted and periplasmic proteins.</text>
        <dbReference type="EC" id="3.4.21.89"/>
    </reaction>
</comment>
<gene>
    <name evidence="5" type="primary">lepB</name>
    <name evidence="5" type="ORF">RM609_26215</name>
</gene>
<comment type="subcellular location">
    <subcellularLocation>
        <location evidence="1">Cell membrane</location>
        <topology evidence="1">Single-pass type II membrane protein</topology>
    </subcellularLocation>
    <subcellularLocation>
        <location evidence="3">Membrane</location>
        <topology evidence="3">Single-pass type II membrane protein</topology>
    </subcellularLocation>
</comment>
<comment type="caution">
    <text evidence="5">The sequence shown here is derived from an EMBL/GenBank/DDBJ whole genome shotgun (WGS) entry which is preliminary data.</text>
</comment>
<dbReference type="Pfam" id="PF10502">
    <property type="entry name" value="Peptidase_S26"/>
    <property type="match status" value="1"/>
</dbReference>
<dbReference type="InterPro" id="IPR036286">
    <property type="entry name" value="LexA/Signal_pep-like_sf"/>
</dbReference>
<keyword evidence="3" id="KW-0472">Membrane</keyword>
<dbReference type="Gene3D" id="2.10.109.10">
    <property type="entry name" value="Umud Fragment, subunit A"/>
    <property type="match status" value="1"/>
</dbReference>
<protein>
    <recommendedName>
        <fullName evidence="3">Signal peptidase I</fullName>
        <ecNumber evidence="3">3.4.21.89</ecNumber>
    </recommendedName>
</protein>
<dbReference type="NCBIfam" id="TIGR02227">
    <property type="entry name" value="sigpep_I_bact"/>
    <property type="match status" value="1"/>
</dbReference>
<name>A0ABU2SU73_9ACTN</name>
<dbReference type="GO" id="GO:0009003">
    <property type="term" value="F:signal peptidase activity"/>
    <property type="evidence" value="ECO:0007669"/>
    <property type="project" value="UniProtKB-EC"/>
</dbReference>
<accession>A0ABU2SU73</accession>
<proteinExistence type="inferred from homology"/>
<dbReference type="RefSeq" id="WP_311614037.1">
    <property type="nucleotide sequence ID" value="NZ_JAVRFI010000021.1"/>
</dbReference>
<feature type="transmembrane region" description="Helical" evidence="3">
    <location>
        <begin position="208"/>
        <end position="232"/>
    </location>
</feature>
<evidence type="ECO:0000256" key="2">
    <source>
        <dbReference type="ARBA" id="ARBA00009370"/>
    </source>
</evidence>
<dbReference type="PANTHER" id="PTHR43390">
    <property type="entry name" value="SIGNAL PEPTIDASE I"/>
    <property type="match status" value="1"/>
</dbReference>
<feature type="transmembrane region" description="Helical" evidence="3">
    <location>
        <begin position="21"/>
        <end position="41"/>
    </location>
</feature>
<dbReference type="InterPro" id="IPR000223">
    <property type="entry name" value="Pept_S26A_signal_pept_1"/>
</dbReference>